<organism evidence="7">
    <name type="scientific">Francisella philomiragia subsp. philomiragia (strain ATCC 25017 / CCUG 19701 / FSC 153 / O#319-036)</name>
    <dbReference type="NCBI Taxonomy" id="484022"/>
    <lineage>
        <taxon>Bacteria</taxon>
        <taxon>Pseudomonadati</taxon>
        <taxon>Pseudomonadota</taxon>
        <taxon>Gammaproteobacteria</taxon>
        <taxon>Thiotrichales</taxon>
        <taxon>Francisellaceae</taxon>
        <taxon>Francisella</taxon>
    </lineage>
</organism>
<evidence type="ECO:0000256" key="3">
    <source>
        <dbReference type="ARBA" id="ARBA00022989"/>
    </source>
</evidence>
<evidence type="ECO:0000256" key="4">
    <source>
        <dbReference type="ARBA" id="ARBA00023136"/>
    </source>
</evidence>
<feature type="transmembrane region" description="Helical" evidence="5">
    <location>
        <begin position="45"/>
        <end position="66"/>
    </location>
</feature>
<keyword evidence="1" id="KW-1003">Cell membrane</keyword>
<feature type="transmembrane region" description="Helical" evidence="5">
    <location>
        <begin position="12"/>
        <end position="30"/>
    </location>
</feature>
<feature type="domain" description="Lipopolysaccharide assembly protein A" evidence="6">
    <location>
        <begin position="30"/>
        <end position="67"/>
    </location>
</feature>
<dbReference type="InterPro" id="IPR010445">
    <property type="entry name" value="LapA_dom"/>
</dbReference>
<dbReference type="GO" id="GO:0005886">
    <property type="term" value="C:plasma membrane"/>
    <property type="evidence" value="ECO:0007669"/>
    <property type="project" value="InterPro"/>
</dbReference>
<evidence type="ECO:0000256" key="5">
    <source>
        <dbReference type="SAM" id="Phobius"/>
    </source>
</evidence>
<keyword evidence="2 5" id="KW-0812">Transmembrane</keyword>
<evidence type="ECO:0000256" key="2">
    <source>
        <dbReference type="ARBA" id="ARBA00022692"/>
    </source>
</evidence>
<dbReference type="Pfam" id="PF06305">
    <property type="entry name" value="LapA_dom"/>
    <property type="match status" value="1"/>
</dbReference>
<evidence type="ECO:0000313" key="7">
    <source>
        <dbReference type="EMBL" id="ABZ87270.1"/>
    </source>
</evidence>
<proteinExistence type="predicted"/>
<reference evidence="7" key="1">
    <citation type="submission" date="2009-01" db="EMBL/GenBank/DDBJ databases">
        <title>Complete sequence of chromosome of Francisella philomiragia subsp. philomiragia ATCC 25017.</title>
        <authorList>
            <consortium name="US DOE Joint Genome Institute"/>
            <person name="Copeland A."/>
            <person name="Lucas S."/>
            <person name="Lapidus A."/>
            <person name="Barry K."/>
            <person name="Detter J.C."/>
            <person name="Glavina del Rio T."/>
            <person name="Hammon N."/>
            <person name="Israni S."/>
            <person name="Dalin E."/>
            <person name="Tice H."/>
            <person name="Pitluck S."/>
            <person name="Chain P."/>
            <person name="Malfatti S."/>
            <person name="Shin M."/>
            <person name="Vergez L."/>
            <person name="Schmutz J."/>
            <person name="Larimer F."/>
            <person name="Land M."/>
            <person name="Hauser L."/>
            <person name="Richardson P."/>
        </authorList>
    </citation>
    <scope>NUCLEOTIDE SEQUENCE</scope>
    <source>
        <strain evidence="7">ATCC 25017</strain>
    </source>
</reference>
<gene>
    <name evidence="7" type="ordered locus">Fphi_1048</name>
</gene>
<evidence type="ECO:0000259" key="6">
    <source>
        <dbReference type="Pfam" id="PF06305"/>
    </source>
</evidence>
<dbReference type="EMBL" id="CP000937">
    <property type="protein sequence ID" value="ABZ87270.1"/>
    <property type="molecule type" value="Genomic_DNA"/>
</dbReference>
<dbReference type="AlphaFoldDB" id="B0TX12"/>
<evidence type="ECO:0000256" key="1">
    <source>
        <dbReference type="ARBA" id="ARBA00022475"/>
    </source>
</evidence>
<dbReference type="HOGENOM" id="CLU_2665759_0_0_6"/>
<keyword evidence="3 5" id="KW-1133">Transmembrane helix</keyword>
<keyword evidence="4 5" id="KW-0472">Membrane</keyword>
<sequence>MWLVFSTIKKLFWQILFGLAIIVIVFLSILNTDNVSFDYIFGSTTLPLMVLLSIAFVIGLVVGSFITKFIQITKTNGGAGAAKK</sequence>
<dbReference type="KEGG" id="fph:Fphi_1048"/>
<dbReference type="eggNOG" id="COG5416">
    <property type="taxonomic scope" value="Bacteria"/>
</dbReference>
<protein>
    <submittedName>
        <fullName evidence="7">Conserved hypothetical membrane protein</fullName>
    </submittedName>
</protein>
<name>B0TX12_FRAP2</name>
<accession>B0TX12</accession>